<feature type="transmembrane region" description="Helical" evidence="7">
    <location>
        <begin position="374"/>
        <end position="393"/>
    </location>
</feature>
<feature type="compositionally biased region" description="Low complexity" evidence="6">
    <location>
        <begin position="18"/>
        <end position="30"/>
    </location>
</feature>
<feature type="transmembrane region" description="Helical" evidence="7">
    <location>
        <begin position="432"/>
        <end position="455"/>
    </location>
</feature>
<keyword evidence="4 7" id="KW-1133">Transmembrane helix</keyword>
<comment type="similarity">
    <text evidence="2">Belongs to the major facilitator superfamily.</text>
</comment>
<evidence type="ECO:0000313" key="9">
    <source>
        <dbReference type="EMBL" id="PLB48378.1"/>
    </source>
</evidence>
<feature type="transmembrane region" description="Helical" evidence="7">
    <location>
        <begin position="399"/>
        <end position="425"/>
    </location>
</feature>
<dbReference type="STRING" id="1392250.A0A2I2G681"/>
<feature type="domain" description="Major facilitator superfamily (MFS) profile" evidence="8">
    <location>
        <begin position="71"/>
        <end position="494"/>
    </location>
</feature>
<feature type="transmembrane region" description="Helical" evidence="7">
    <location>
        <begin position="226"/>
        <end position="245"/>
    </location>
</feature>
<feature type="transmembrane region" description="Helical" evidence="7">
    <location>
        <begin position="69"/>
        <end position="88"/>
    </location>
</feature>
<feature type="transmembrane region" description="Helical" evidence="7">
    <location>
        <begin position="467"/>
        <end position="489"/>
    </location>
</feature>
<protein>
    <submittedName>
        <fullName evidence="9">Putative MFS multidrug transporter</fullName>
    </submittedName>
</protein>
<evidence type="ECO:0000256" key="1">
    <source>
        <dbReference type="ARBA" id="ARBA00004651"/>
    </source>
</evidence>
<dbReference type="Proteomes" id="UP000234275">
    <property type="component" value="Unassembled WGS sequence"/>
</dbReference>
<evidence type="ECO:0000313" key="10">
    <source>
        <dbReference type="Proteomes" id="UP000234275"/>
    </source>
</evidence>
<comment type="caution">
    <text evidence="9">The sequence shown here is derived from an EMBL/GenBank/DDBJ whole genome shotgun (WGS) entry which is preliminary data.</text>
</comment>
<dbReference type="AlphaFoldDB" id="A0A2I2G681"/>
<feature type="region of interest" description="Disordered" evidence="6">
    <location>
        <begin position="1"/>
        <end position="42"/>
    </location>
</feature>
<feature type="transmembrane region" description="Helical" evidence="7">
    <location>
        <begin position="138"/>
        <end position="157"/>
    </location>
</feature>
<dbReference type="VEuPathDB" id="FungiDB:P170DRAFT_465760"/>
<evidence type="ECO:0000259" key="8">
    <source>
        <dbReference type="PROSITE" id="PS50850"/>
    </source>
</evidence>
<dbReference type="GeneID" id="36560045"/>
<feature type="compositionally biased region" description="Polar residues" evidence="6">
    <location>
        <begin position="1"/>
        <end position="12"/>
    </location>
</feature>
<dbReference type="GO" id="GO:0022857">
    <property type="term" value="F:transmembrane transporter activity"/>
    <property type="evidence" value="ECO:0007669"/>
    <property type="project" value="InterPro"/>
</dbReference>
<dbReference type="PANTHER" id="PTHR23502">
    <property type="entry name" value="MAJOR FACILITATOR SUPERFAMILY"/>
    <property type="match status" value="1"/>
</dbReference>
<dbReference type="FunFam" id="1.20.1250.20:FF:000082">
    <property type="entry name" value="MFS multidrug transporter, putative"/>
    <property type="match status" value="1"/>
</dbReference>
<dbReference type="OrthoDB" id="5141738at2759"/>
<feature type="transmembrane region" description="Helical" evidence="7">
    <location>
        <begin position="108"/>
        <end position="126"/>
    </location>
</feature>
<evidence type="ECO:0000256" key="3">
    <source>
        <dbReference type="ARBA" id="ARBA00022692"/>
    </source>
</evidence>
<evidence type="ECO:0000256" key="7">
    <source>
        <dbReference type="SAM" id="Phobius"/>
    </source>
</evidence>
<feature type="transmembrane region" description="Helical" evidence="7">
    <location>
        <begin position="332"/>
        <end position="354"/>
    </location>
</feature>
<proteinExistence type="inferred from homology"/>
<evidence type="ECO:0000256" key="2">
    <source>
        <dbReference type="ARBA" id="ARBA00008335"/>
    </source>
</evidence>
<dbReference type="Gene3D" id="1.20.1250.20">
    <property type="entry name" value="MFS general substrate transporter like domains"/>
    <property type="match status" value="1"/>
</dbReference>
<dbReference type="InterPro" id="IPR011701">
    <property type="entry name" value="MFS"/>
</dbReference>
<feature type="transmembrane region" description="Helical" evidence="7">
    <location>
        <begin position="163"/>
        <end position="187"/>
    </location>
</feature>
<dbReference type="SUPFAM" id="SSF103473">
    <property type="entry name" value="MFS general substrate transporter"/>
    <property type="match status" value="1"/>
</dbReference>
<feature type="transmembrane region" description="Helical" evidence="7">
    <location>
        <begin position="199"/>
        <end position="220"/>
    </location>
</feature>
<keyword evidence="5 7" id="KW-0472">Membrane</keyword>
<dbReference type="GO" id="GO:0005886">
    <property type="term" value="C:plasma membrane"/>
    <property type="evidence" value="ECO:0007669"/>
    <property type="project" value="UniProtKB-SubCell"/>
</dbReference>
<dbReference type="CDD" id="cd17323">
    <property type="entry name" value="MFS_Tpo1_MDR_like"/>
    <property type="match status" value="1"/>
</dbReference>
<evidence type="ECO:0000256" key="6">
    <source>
        <dbReference type="SAM" id="MobiDB-lite"/>
    </source>
</evidence>
<keyword evidence="10" id="KW-1185">Reference proteome</keyword>
<reference evidence="9 10" key="1">
    <citation type="submission" date="2016-12" db="EMBL/GenBank/DDBJ databases">
        <title>The genomes of Aspergillus section Nigri reveals drivers in fungal speciation.</title>
        <authorList>
            <consortium name="DOE Joint Genome Institute"/>
            <person name="Vesth T.C."/>
            <person name="Nybo J."/>
            <person name="Theobald S."/>
            <person name="Brandl J."/>
            <person name="Frisvad J.C."/>
            <person name="Nielsen K.F."/>
            <person name="Lyhne E.K."/>
            <person name="Kogle M.E."/>
            <person name="Kuo A."/>
            <person name="Riley R."/>
            <person name="Clum A."/>
            <person name="Nolan M."/>
            <person name="Lipzen A."/>
            <person name="Salamov A."/>
            <person name="Henrissat B."/>
            <person name="Wiebenga A."/>
            <person name="De Vries R.P."/>
            <person name="Grigoriev I.V."/>
            <person name="Mortensen U.H."/>
            <person name="Andersen M.R."/>
            <person name="Baker S.E."/>
        </authorList>
    </citation>
    <scope>NUCLEOTIDE SEQUENCE [LARGE SCALE GENOMIC DNA]</scope>
    <source>
        <strain evidence="9 10">IBT 23096</strain>
    </source>
</reference>
<dbReference type="InterPro" id="IPR036259">
    <property type="entry name" value="MFS_trans_sf"/>
</dbReference>
<dbReference type="Pfam" id="PF07690">
    <property type="entry name" value="MFS_1"/>
    <property type="match status" value="1"/>
</dbReference>
<comment type="subcellular location">
    <subcellularLocation>
        <location evidence="1">Cell membrane</location>
        <topology evidence="1">Multi-pass membrane protein</topology>
    </subcellularLocation>
</comment>
<organism evidence="9 10">
    <name type="scientific">Aspergillus steynii IBT 23096</name>
    <dbReference type="NCBI Taxonomy" id="1392250"/>
    <lineage>
        <taxon>Eukaryota</taxon>
        <taxon>Fungi</taxon>
        <taxon>Dikarya</taxon>
        <taxon>Ascomycota</taxon>
        <taxon>Pezizomycotina</taxon>
        <taxon>Eurotiomycetes</taxon>
        <taxon>Eurotiomycetidae</taxon>
        <taxon>Eurotiales</taxon>
        <taxon>Aspergillaceae</taxon>
        <taxon>Aspergillus</taxon>
        <taxon>Aspergillus subgen. Circumdati</taxon>
    </lineage>
</organism>
<dbReference type="RefSeq" id="XP_024703680.1">
    <property type="nucleotide sequence ID" value="XM_024852347.1"/>
</dbReference>
<gene>
    <name evidence="9" type="ORF">P170DRAFT_465760</name>
</gene>
<name>A0A2I2G681_9EURO</name>
<feature type="transmembrane region" description="Helical" evidence="7">
    <location>
        <begin position="293"/>
        <end position="312"/>
    </location>
</feature>
<dbReference type="EMBL" id="MSFO01000005">
    <property type="protein sequence ID" value="PLB48378.1"/>
    <property type="molecule type" value="Genomic_DNA"/>
</dbReference>
<dbReference type="InterPro" id="IPR020846">
    <property type="entry name" value="MFS_dom"/>
</dbReference>
<dbReference type="PANTHER" id="PTHR23502:SF74">
    <property type="entry name" value="MAJOR FACILITATOR SUPERFAMILY (MFS) PROFILE DOMAIN-CONTAINING PROTEIN"/>
    <property type="match status" value="1"/>
</dbReference>
<evidence type="ECO:0000256" key="4">
    <source>
        <dbReference type="ARBA" id="ARBA00022989"/>
    </source>
</evidence>
<keyword evidence="3 7" id="KW-0812">Transmembrane</keyword>
<dbReference type="PROSITE" id="PS50850">
    <property type="entry name" value="MFS"/>
    <property type="match status" value="1"/>
</dbReference>
<sequence>MSSISNPTTTMAKKQPVSSERSLSEKSSSLPEPTPGFILTTTSTPGTYTLSFSPSSPRNPYHWPLRRKLFIFVIALLAIMNSGISSALPSNAMPYIQPEFSVPDGPQSSLPTAVFLIGYIVGPLIFSPLSETVGRRWVMVPSFTVFVLGTLGCALAPNWAALLVFRFVCGIMGAAPQTVIGGVYADVFGGGRARGRAMVCYMSAASFGPILGPIISGFASQYSWRWTFWIELIFAGVSWLGLVFMPETFGPVILKREAARLRKAGVNVSSAAGKIDFLRVFSRPVTMIITEPIISFTAIFISLAYSLVFFFFQAYPIIFGGVYGLSIQTTSLAFLPVGAGASTVGLLALTYDTYYERAKKAGREWTASPELHRLPVSCLGGICLTISLFWLAWTAQPSIPYAVPLASGFLFGFGYQTIFVSLLTYVTDAYTIYSASALASSVIIRSVMGAVFPMAVKPMYAAWGVQWATSFVGLLSLLCAPIPFALVVFGPRVRAASRFCQGMRDSAGDAGEEEREIQLDRVDRSFGNA</sequence>
<evidence type="ECO:0000256" key="5">
    <source>
        <dbReference type="ARBA" id="ARBA00023136"/>
    </source>
</evidence>
<accession>A0A2I2G681</accession>